<dbReference type="InterPro" id="IPR019999">
    <property type="entry name" value="Anth_synth_I-like"/>
</dbReference>
<organism evidence="1 2">
    <name type="scientific">Cicer arietinum</name>
    <name type="common">Chickpea</name>
    <name type="synonym">Garbanzo</name>
    <dbReference type="NCBI Taxonomy" id="3827"/>
    <lineage>
        <taxon>Eukaryota</taxon>
        <taxon>Viridiplantae</taxon>
        <taxon>Streptophyta</taxon>
        <taxon>Embryophyta</taxon>
        <taxon>Tracheophyta</taxon>
        <taxon>Spermatophyta</taxon>
        <taxon>Magnoliopsida</taxon>
        <taxon>eudicotyledons</taxon>
        <taxon>Gunneridae</taxon>
        <taxon>Pentapetalae</taxon>
        <taxon>rosids</taxon>
        <taxon>fabids</taxon>
        <taxon>Fabales</taxon>
        <taxon>Fabaceae</taxon>
        <taxon>Papilionoideae</taxon>
        <taxon>50 kb inversion clade</taxon>
        <taxon>NPAAA clade</taxon>
        <taxon>Hologalegina</taxon>
        <taxon>IRL clade</taxon>
        <taxon>Cicereae</taxon>
        <taxon>Cicer</taxon>
    </lineage>
</organism>
<dbReference type="SUPFAM" id="SSF56322">
    <property type="entry name" value="ADC synthase"/>
    <property type="match status" value="1"/>
</dbReference>
<dbReference type="AlphaFoldDB" id="A0A3Q7YC08"/>
<proteinExistence type="predicted"/>
<dbReference type="Gene3D" id="3.60.120.10">
    <property type="entry name" value="Anthranilate synthase"/>
    <property type="match status" value="1"/>
</dbReference>
<evidence type="ECO:0000313" key="1">
    <source>
        <dbReference type="Proteomes" id="UP000087171"/>
    </source>
</evidence>
<dbReference type="PANTHER" id="PTHR36739:SF1">
    <property type="entry name" value="D-TAGATOSE-1,6-BISPHOSPHATE ALDOLASE SUBUNIT"/>
    <property type="match status" value="1"/>
</dbReference>
<dbReference type="OrthoDB" id="2018054at2759"/>
<dbReference type="RefSeq" id="XP_027187025.1">
    <property type="nucleotide sequence ID" value="XM_027331224.1"/>
</dbReference>
<gene>
    <name evidence="2" type="primary">LOC113784933</name>
</gene>
<sequence length="152" mass="17322">MPSSNPFNNTISFPLSPSISQPRLLRFSSNNSGDDSFEFFPWSDSDSEIQWLPEDRVTLFTTDGLFQIEGKMVPRRVRSSDVRAMQLIDELEVAMQGPYSRRFGYISFSGDMDIALAMRTIVFPTGTRYDTMYSYKDLNSASGLRTFKLVLV</sequence>
<dbReference type="InterPro" id="IPR005801">
    <property type="entry name" value="ADC_synthase"/>
</dbReference>
<reference evidence="2" key="1">
    <citation type="submission" date="2025-08" db="UniProtKB">
        <authorList>
            <consortium name="RefSeq"/>
        </authorList>
    </citation>
    <scope>IDENTIFICATION</scope>
    <source>
        <tissue evidence="2">Etiolated seedlings</tissue>
    </source>
</reference>
<keyword evidence="1" id="KW-1185">Reference proteome</keyword>
<accession>A0A3Q7YC08</accession>
<name>A0A3Q7YC08_CICAR</name>
<dbReference type="STRING" id="3827.A0A3Q7YC08"/>
<protein>
    <submittedName>
        <fullName evidence="2">Uncharacterized protein LOC113784933</fullName>
    </submittedName>
</protein>
<dbReference type="PRINTS" id="PR00095">
    <property type="entry name" value="ANTSNTHASEI"/>
</dbReference>
<dbReference type="PANTHER" id="PTHR36739">
    <property type="entry name" value="D-TAGATOSE-1,6-BISPHOSPHATE ALDOLASE SUBUNIT"/>
    <property type="match status" value="1"/>
</dbReference>
<dbReference type="KEGG" id="cam:113784933"/>
<dbReference type="GeneID" id="113784933"/>
<evidence type="ECO:0000313" key="2">
    <source>
        <dbReference type="RefSeq" id="XP_027187025.1"/>
    </source>
</evidence>
<dbReference type="Proteomes" id="UP000087171">
    <property type="component" value="Unplaced"/>
</dbReference>